<dbReference type="EMBL" id="JAPMXC010000001">
    <property type="protein sequence ID" value="MCY0387014.1"/>
    <property type="molecule type" value="Genomic_DNA"/>
</dbReference>
<dbReference type="Proteomes" id="UP001082899">
    <property type="component" value="Unassembled WGS sequence"/>
</dbReference>
<dbReference type="Gene3D" id="3.30.300.30">
    <property type="match status" value="1"/>
</dbReference>
<evidence type="ECO:0000256" key="3">
    <source>
        <dbReference type="SAM" id="MobiDB-lite"/>
    </source>
</evidence>
<dbReference type="PROSITE" id="PS00455">
    <property type="entry name" value="AMP_BINDING"/>
    <property type="match status" value="1"/>
</dbReference>
<dbReference type="Pfam" id="PF00501">
    <property type="entry name" value="AMP-binding"/>
    <property type="match status" value="1"/>
</dbReference>
<dbReference type="InterPro" id="IPR042099">
    <property type="entry name" value="ANL_N_sf"/>
</dbReference>
<evidence type="ECO:0000259" key="4">
    <source>
        <dbReference type="Pfam" id="PF00501"/>
    </source>
</evidence>
<gene>
    <name evidence="6" type="ORF">OVY01_07150</name>
</gene>
<dbReference type="InterPro" id="IPR045851">
    <property type="entry name" value="AMP-bd_C_sf"/>
</dbReference>
<feature type="compositionally biased region" description="Low complexity" evidence="3">
    <location>
        <begin position="17"/>
        <end position="32"/>
    </location>
</feature>
<dbReference type="PANTHER" id="PTHR43201:SF5">
    <property type="entry name" value="MEDIUM-CHAIN ACYL-COA LIGASE ACSF2, MITOCHONDRIAL"/>
    <property type="match status" value="1"/>
</dbReference>
<dbReference type="SUPFAM" id="SSF56801">
    <property type="entry name" value="Acetyl-CoA synthetase-like"/>
    <property type="match status" value="1"/>
</dbReference>
<dbReference type="PANTHER" id="PTHR43201">
    <property type="entry name" value="ACYL-COA SYNTHETASE"/>
    <property type="match status" value="1"/>
</dbReference>
<dbReference type="Pfam" id="PF13193">
    <property type="entry name" value="AMP-binding_C"/>
    <property type="match status" value="1"/>
</dbReference>
<keyword evidence="2" id="KW-0436">Ligase</keyword>
<dbReference type="InterPro" id="IPR020845">
    <property type="entry name" value="AMP-binding_CS"/>
</dbReference>
<dbReference type="InterPro" id="IPR025110">
    <property type="entry name" value="AMP-bd_C"/>
</dbReference>
<dbReference type="InterPro" id="IPR000873">
    <property type="entry name" value="AMP-dep_synth/lig_dom"/>
</dbReference>
<organism evidence="6 7">
    <name type="scientific">Robbsia betulipollinis</name>
    <dbReference type="NCBI Taxonomy" id="2981849"/>
    <lineage>
        <taxon>Bacteria</taxon>
        <taxon>Pseudomonadati</taxon>
        <taxon>Pseudomonadota</taxon>
        <taxon>Betaproteobacteria</taxon>
        <taxon>Burkholderiales</taxon>
        <taxon>Burkholderiaceae</taxon>
        <taxon>Robbsia</taxon>
    </lineage>
</organism>
<evidence type="ECO:0000259" key="5">
    <source>
        <dbReference type="Pfam" id="PF13193"/>
    </source>
</evidence>
<feature type="domain" description="AMP-dependent synthetase/ligase" evidence="4">
    <location>
        <begin position="166"/>
        <end position="382"/>
    </location>
</feature>
<evidence type="ECO:0000313" key="6">
    <source>
        <dbReference type="EMBL" id="MCY0387014.1"/>
    </source>
</evidence>
<name>A0ABT3ZKF7_9BURK</name>
<feature type="domain" description="AMP-binding enzyme C-terminal" evidence="5">
    <location>
        <begin position="434"/>
        <end position="509"/>
    </location>
</feature>
<evidence type="ECO:0000256" key="2">
    <source>
        <dbReference type="ARBA" id="ARBA00022598"/>
    </source>
</evidence>
<comment type="similarity">
    <text evidence="1">Belongs to the ATP-dependent AMP-binding enzyme family.</text>
</comment>
<accession>A0ABT3ZKF7</accession>
<protein>
    <submittedName>
        <fullName evidence="6">AMP-binding protein</fullName>
    </submittedName>
</protein>
<dbReference type="Gene3D" id="3.40.50.12780">
    <property type="entry name" value="N-terminal domain of ligase-like"/>
    <property type="match status" value="1"/>
</dbReference>
<feature type="region of interest" description="Disordered" evidence="3">
    <location>
        <begin position="1"/>
        <end position="32"/>
    </location>
</feature>
<reference evidence="6" key="1">
    <citation type="submission" date="2022-11" db="EMBL/GenBank/DDBJ databases">
        <title>Robbsia betulipollinis sp. nov., isolated from pollen of birch (Betula pendula).</title>
        <authorList>
            <person name="Shi H."/>
            <person name="Ambika Manirajan B."/>
            <person name="Ratering S."/>
            <person name="Geissler-Plaum R."/>
            <person name="Schnell S."/>
        </authorList>
    </citation>
    <scope>NUCLEOTIDE SEQUENCE</scope>
    <source>
        <strain evidence="6">Bb-Pol-6</strain>
    </source>
</reference>
<proteinExistence type="inferred from homology"/>
<evidence type="ECO:0000256" key="1">
    <source>
        <dbReference type="ARBA" id="ARBA00006432"/>
    </source>
</evidence>
<comment type="caution">
    <text evidence="6">The sequence shown here is derived from an EMBL/GenBank/DDBJ whole genome shotgun (WGS) entry which is preliminary data.</text>
</comment>
<sequence length="539" mass="56741">MTLPPHGLSLPAPHPTGPTAASTSTSTPSGLPAAAGVSGIAADFGTLDAPLAHWAACRPAAIALDDGDSRMSFAALAQAVAQGAAELDAARAPASVWLDAVAAWRGAAHGAPAPAASRDPQADVGLVGRLRDFLAIVASGRAAAVGDADWPPGVRERLVDVLDPARVTMPPPGPGSPFYIGFTSGSTGVPKGFRRDHRSWAESFRVALDEFGAGARARVFCPGRLSHSLFLFGALLGVWTGAGVRLQARFSAGRALALLRDGEHCMVAVPSQLLLMLELAARRAVAPLPGVRLIMISGARWMRERTPALRALFPNARLVEFYGASETSFVAWTDADPALPGAVVGRPFANVEIAIRDARGADVPPGAPGLIHVRSPMLFRDYVGAGADDTAALRDGPWLSVRDVGRIDAQGRLCLIGREKRMIVTQGRNLFPEEVEQVLLTHPALVDASVQPQHDPLRGTRVVAVVRFAPGAHATRRALAAWCGARLETYKVPRRLWRCDAWPLTASGKTDHPALARALAGAHASDANDANDARWLIPI</sequence>
<dbReference type="RefSeq" id="WP_267846706.1">
    <property type="nucleotide sequence ID" value="NZ_JAPMXC010000001.1"/>
</dbReference>
<keyword evidence="7" id="KW-1185">Reference proteome</keyword>
<evidence type="ECO:0000313" key="7">
    <source>
        <dbReference type="Proteomes" id="UP001082899"/>
    </source>
</evidence>